<organism evidence="1 2">
    <name type="scientific">Phaeosphaeria nodorum (strain SN15 / ATCC MYA-4574 / FGSC 10173)</name>
    <name type="common">Glume blotch fungus</name>
    <name type="synonym">Parastagonospora nodorum</name>
    <dbReference type="NCBI Taxonomy" id="321614"/>
    <lineage>
        <taxon>Eukaryota</taxon>
        <taxon>Fungi</taxon>
        <taxon>Dikarya</taxon>
        <taxon>Ascomycota</taxon>
        <taxon>Pezizomycotina</taxon>
        <taxon>Dothideomycetes</taxon>
        <taxon>Pleosporomycetidae</taxon>
        <taxon>Pleosporales</taxon>
        <taxon>Pleosporineae</taxon>
        <taxon>Phaeosphaeriaceae</taxon>
        <taxon>Parastagonospora</taxon>
    </lineage>
</organism>
<evidence type="ECO:0000313" key="1">
    <source>
        <dbReference type="EMBL" id="QRC94860.1"/>
    </source>
</evidence>
<sequence>MANPATSDPRTVGTSTLPTIVQNSDFLRLPGGLWNMIYALVLTAPGRTIHHVSEGYLDYHAKSAVITQLKGICKELYEETKSLRLKFNTEVMFSSHCEDPVPATERFLGFFAALFAEQRELVREVELFSGDETCNAINMTCCAINGDKQLLLHLGDVCWYNAHINIKYGLTCFNHKTSRTAFHIAFNGLVKNALLRYNYIVDAMEIDSPARYSTSMLREYLSGRDELDVLFPEIFKDFGFFYDENGRDMMTAWEHSANKWLSKGFEWRGVQYSSNSGDGPFFCRLGDVVLKNIMYASIRAKTES</sequence>
<name>A0A7U2HWU4_PHANO</name>
<accession>A0A7U2HWU4</accession>
<gene>
    <name evidence="1" type="ORF">JI435_431450</name>
</gene>
<dbReference type="EMBL" id="CP069027">
    <property type="protein sequence ID" value="QRC94860.1"/>
    <property type="molecule type" value="Genomic_DNA"/>
</dbReference>
<evidence type="ECO:0000313" key="2">
    <source>
        <dbReference type="Proteomes" id="UP000663193"/>
    </source>
</evidence>
<dbReference type="Proteomes" id="UP000663193">
    <property type="component" value="Chromosome 5"/>
</dbReference>
<protein>
    <submittedName>
        <fullName evidence="1">Uncharacterized protein</fullName>
    </submittedName>
</protein>
<proteinExistence type="predicted"/>
<keyword evidence="2" id="KW-1185">Reference proteome</keyword>
<reference evidence="2" key="1">
    <citation type="journal article" date="2021" name="BMC Genomics">
        <title>Chromosome-level genome assembly and manually-curated proteome of model necrotroph Parastagonospora nodorum Sn15 reveals a genome-wide trove of candidate effector homologs, and redundancy of virulence-related functions within an accessory chromosome.</title>
        <authorList>
            <person name="Bertazzoni S."/>
            <person name="Jones D.A.B."/>
            <person name="Phan H.T."/>
            <person name="Tan K.-C."/>
            <person name="Hane J.K."/>
        </authorList>
    </citation>
    <scope>NUCLEOTIDE SEQUENCE [LARGE SCALE GENOMIC DNA]</scope>
    <source>
        <strain evidence="2">SN15 / ATCC MYA-4574 / FGSC 10173)</strain>
    </source>
</reference>
<dbReference type="VEuPathDB" id="FungiDB:JI435_431450"/>
<dbReference type="AlphaFoldDB" id="A0A7U2HWU4"/>